<organism evidence="2 3">
    <name type="scientific">Castilleja foliolosa</name>
    <dbReference type="NCBI Taxonomy" id="1961234"/>
    <lineage>
        <taxon>Eukaryota</taxon>
        <taxon>Viridiplantae</taxon>
        <taxon>Streptophyta</taxon>
        <taxon>Embryophyta</taxon>
        <taxon>Tracheophyta</taxon>
        <taxon>Spermatophyta</taxon>
        <taxon>Magnoliopsida</taxon>
        <taxon>eudicotyledons</taxon>
        <taxon>Gunneridae</taxon>
        <taxon>Pentapetalae</taxon>
        <taxon>asterids</taxon>
        <taxon>lamiids</taxon>
        <taxon>Lamiales</taxon>
        <taxon>Orobanchaceae</taxon>
        <taxon>Pedicularideae</taxon>
        <taxon>Castillejinae</taxon>
        <taxon>Castilleja</taxon>
    </lineage>
</organism>
<dbReference type="AlphaFoldDB" id="A0ABD3CA39"/>
<protein>
    <submittedName>
        <fullName evidence="2">Uncharacterized protein</fullName>
    </submittedName>
</protein>
<reference evidence="2" key="1">
    <citation type="journal article" date="2024" name="IScience">
        <title>Strigolactones Initiate the Formation of Haustorium-like Structures in Castilleja.</title>
        <authorList>
            <person name="Buerger M."/>
            <person name="Peterson D."/>
            <person name="Chory J."/>
        </authorList>
    </citation>
    <scope>NUCLEOTIDE SEQUENCE</scope>
    <source>
        <strain evidence="2">Tecolote</strain>
        <tissue evidence="2">Flower</tissue>
    </source>
</reference>
<gene>
    <name evidence="1" type="ORF">CASFOL_029429</name>
    <name evidence="2" type="ORF">CASFOL_029456</name>
</gene>
<comment type="caution">
    <text evidence="2">The sequence shown here is derived from an EMBL/GenBank/DDBJ whole genome shotgun (WGS) entry which is preliminary data.</text>
</comment>
<keyword evidence="3" id="KW-1185">Reference proteome</keyword>
<dbReference type="Proteomes" id="UP001632038">
    <property type="component" value="Unassembled WGS sequence"/>
</dbReference>
<reference evidence="2" key="2">
    <citation type="submission" date="2024-11" db="EMBL/GenBank/DDBJ databases">
        <authorList>
            <person name="Burger M."/>
            <person name="Chory J."/>
        </authorList>
    </citation>
    <scope>NUCLEOTIDE SEQUENCE</scope>
    <source>
        <strain evidence="2">Tecolote</strain>
        <tissue evidence="2">Flower</tissue>
    </source>
</reference>
<evidence type="ECO:0000313" key="2">
    <source>
        <dbReference type="EMBL" id="KAL3626713.1"/>
    </source>
</evidence>
<evidence type="ECO:0000313" key="1">
    <source>
        <dbReference type="EMBL" id="KAL3626686.1"/>
    </source>
</evidence>
<dbReference type="EMBL" id="JAVIJP010000046">
    <property type="protein sequence ID" value="KAL3626713.1"/>
    <property type="molecule type" value="Genomic_DNA"/>
</dbReference>
<evidence type="ECO:0000313" key="3">
    <source>
        <dbReference type="Proteomes" id="UP001632038"/>
    </source>
</evidence>
<accession>A0ABD3CA39</accession>
<proteinExistence type="predicted"/>
<name>A0ABD3CA39_9LAMI</name>
<dbReference type="EMBL" id="JAVIJP010000046">
    <property type="protein sequence ID" value="KAL3626686.1"/>
    <property type="molecule type" value="Genomic_DNA"/>
</dbReference>
<sequence>MGSVIGGEVNSNYLLGSLLELNFFGCSFVFGSDITSFSVACEAFSDRLL</sequence>